<organism evidence="2 3">
    <name type="scientific">Drechslerella dactyloides</name>
    <name type="common">Nematode-trapping fungus</name>
    <name type="synonym">Arthrobotrys dactyloides</name>
    <dbReference type="NCBI Taxonomy" id="74499"/>
    <lineage>
        <taxon>Eukaryota</taxon>
        <taxon>Fungi</taxon>
        <taxon>Dikarya</taxon>
        <taxon>Ascomycota</taxon>
        <taxon>Pezizomycotina</taxon>
        <taxon>Orbiliomycetes</taxon>
        <taxon>Orbiliales</taxon>
        <taxon>Orbiliaceae</taxon>
        <taxon>Drechslerella</taxon>
    </lineage>
</organism>
<protein>
    <submittedName>
        <fullName evidence="2">Uncharacterized protein</fullName>
    </submittedName>
</protein>
<feature type="compositionally biased region" description="Basic and acidic residues" evidence="1">
    <location>
        <begin position="23"/>
        <end position="38"/>
    </location>
</feature>
<evidence type="ECO:0000313" key="3">
    <source>
        <dbReference type="Proteomes" id="UP001221413"/>
    </source>
</evidence>
<feature type="region of interest" description="Disordered" evidence="1">
    <location>
        <begin position="1"/>
        <end position="92"/>
    </location>
</feature>
<proteinExistence type="predicted"/>
<feature type="compositionally biased region" description="Basic and acidic residues" evidence="1">
    <location>
        <begin position="45"/>
        <end position="56"/>
    </location>
</feature>
<accession>A0AAD6IVF7</accession>
<evidence type="ECO:0000256" key="1">
    <source>
        <dbReference type="SAM" id="MobiDB-lite"/>
    </source>
</evidence>
<dbReference type="EMBL" id="JAQGDS010000007">
    <property type="protein sequence ID" value="KAJ6259333.1"/>
    <property type="molecule type" value="Genomic_DNA"/>
</dbReference>
<dbReference type="Proteomes" id="UP001221413">
    <property type="component" value="Unassembled WGS sequence"/>
</dbReference>
<feature type="compositionally biased region" description="Basic residues" evidence="1">
    <location>
        <begin position="57"/>
        <end position="77"/>
    </location>
</feature>
<keyword evidence="3" id="KW-1185">Reference proteome</keyword>
<reference evidence="2" key="1">
    <citation type="submission" date="2023-01" db="EMBL/GenBank/DDBJ databases">
        <title>The chitinases involved in constricting ring structure development in the nematode-trapping fungus Drechslerella dactyloides.</title>
        <authorList>
            <person name="Wang R."/>
            <person name="Zhang L."/>
            <person name="Tang P."/>
            <person name="Li S."/>
            <person name="Liang L."/>
        </authorList>
    </citation>
    <scope>NUCLEOTIDE SEQUENCE</scope>
    <source>
        <strain evidence="2">YMF1.00031</strain>
    </source>
</reference>
<sequence length="126" mass="14598">MDPKQVAAALGTIPEPPPAMAYEKQDHQPTNRGGERIHEHHHNHQNHEHHDHNHQNHEHHHQNHEHNRQPHQHHAHGQPKQTQPPPAKQKSWLGPFARCFQFGSKSGETRRRCSCDCFGDCCDCCE</sequence>
<comment type="caution">
    <text evidence="2">The sequence shown here is derived from an EMBL/GenBank/DDBJ whole genome shotgun (WGS) entry which is preliminary data.</text>
</comment>
<evidence type="ECO:0000313" key="2">
    <source>
        <dbReference type="EMBL" id="KAJ6259333.1"/>
    </source>
</evidence>
<name>A0AAD6IVF7_DREDA</name>
<dbReference type="AlphaFoldDB" id="A0AAD6IVF7"/>
<gene>
    <name evidence="2" type="ORF">Dda_6233</name>
</gene>